<dbReference type="EMBL" id="PDLN01000010">
    <property type="protein sequence ID" value="RDW73747.1"/>
    <property type="molecule type" value="Genomic_DNA"/>
</dbReference>
<feature type="compositionally biased region" description="Basic and acidic residues" evidence="2">
    <location>
        <begin position="130"/>
        <end position="143"/>
    </location>
</feature>
<dbReference type="Proteomes" id="UP000256328">
    <property type="component" value="Unassembled WGS sequence"/>
</dbReference>
<protein>
    <recommendedName>
        <fullName evidence="5">DUF1917-domain-containing protein</fullName>
    </recommendedName>
</protein>
<evidence type="ECO:0008006" key="5">
    <source>
        <dbReference type="Google" id="ProtNLM"/>
    </source>
</evidence>
<proteinExistence type="inferred from homology"/>
<organism evidence="3 4">
    <name type="scientific">Coleophoma crateriformis</name>
    <dbReference type="NCBI Taxonomy" id="565419"/>
    <lineage>
        <taxon>Eukaryota</taxon>
        <taxon>Fungi</taxon>
        <taxon>Dikarya</taxon>
        <taxon>Ascomycota</taxon>
        <taxon>Pezizomycotina</taxon>
        <taxon>Leotiomycetes</taxon>
        <taxon>Helotiales</taxon>
        <taxon>Dermateaceae</taxon>
        <taxon>Coleophoma</taxon>
    </lineage>
</organism>
<dbReference type="InterPro" id="IPR023398">
    <property type="entry name" value="TIF_eIF4e-like"/>
</dbReference>
<evidence type="ECO:0000256" key="2">
    <source>
        <dbReference type="SAM" id="MobiDB-lite"/>
    </source>
</evidence>
<evidence type="ECO:0000313" key="3">
    <source>
        <dbReference type="EMBL" id="RDW73747.1"/>
    </source>
</evidence>
<dbReference type="SUPFAM" id="SSF55418">
    <property type="entry name" value="eIF4e-like"/>
    <property type="match status" value="1"/>
</dbReference>
<dbReference type="AlphaFoldDB" id="A0A3D8RI76"/>
<dbReference type="InterPro" id="IPR015034">
    <property type="entry name" value="Bles03"/>
</dbReference>
<comment type="caution">
    <text evidence="3">The sequence shown here is derived from an EMBL/GenBank/DDBJ whole genome shotgun (WGS) entry which is preliminary data.</text>
</comment>
<keyword evidence="4" id="KW-1185">Reference proteome</keyword>
<dbReference type="PANTHER" id="PTHR31977">
    <property type="entry name" value="UPF0696 PROTEIN C11ORF68"/>
    <property type="match status" value="1"/>
</dbReference>
<accession>A0A3D8RI76</accession>
<dbReference type="PANTHER" id="PTHR31977:SF1">
    <property type="entry name" value="UPF0696 PROTEIN C11ORF68"/>
    <property type="match status" value="1"/>
</dbReference>
<gene>
    <name evidence="3" type="ORF">BP5796_07189</name>
</gene>
<sequence length="333" mass="38113">MPPKKRVKVEQVQDEPYLSDDSSFYGDASTKAEWEERADNFDAASWWANMPLSLTQLANTNLAMKKEVKPVKLYNPLEGDLSARQLTESLEEFLQRLPPRTTRISFDRPWIWIANPYTASNSDFTAKSTDAPREDPPGDMESRHRFQTAGKALLDELSQKRSQVEAEMKGKVAAVITRAMHKYRDETVRKIHELAAETRTTTGKWMLFVDPEDVNAVWRVVAKGVAENELGAMAKVAPADSEKTREARLICIYTYNFQDKEDVERILRQMKSLGLIETKGKPIYYKCDAYTLLGITSRNPYNIKASLYASTDFIQPERQNQRYLKRQAADSVQ</sequence>
<comment type="similarity">
    <text evidence="1">Belongs to the UPF0696 family.</text>
</comment>
<dbReference type="OrthoDB" id="10067381at2759"/>
<feature type="region of interest" description="Disordered" evidence="2">
    <location>
        <begin position="123"/>
        <end position="143"/>
    </location>
</feature>
<reference evidence="3 4" key="1">
    <citation type="journal article" date="2018" name="IMA Fungus">
        <title>IMA Genome-F 9: Draft genome sequence of Annulohypoxylon stygium, Aspergillus mulundensis, Berkeleyomyces basicola (syn. Thielaviopsis basicola), Ceratocystis smalleyi, two Cercospora beticola strains, Coleophoma cylindrospora, Fusarium fracticaudum, Phialophora cf. hyalina, and Morchella septimelata.</title>
        <authorList>
            <person name="Wingfield B.D."/>
            <person name="Bills G.F."/>
            <person name="Dong Y."/>
            <person name="Huang W."/>
            <person name="Nel W.J."/>
            <person name="Swalarsk-Parry B.S."/>
            <person name="Vaghefi N."/>
            <person name="Wilken P.M."/>
            <person name="An Z."/>
            <person name="de Beer Z.W."/>
            <person name="De Vos L."/>
            <person name="Chen L."/>
            <person name="Duong T.A."/>
            <person name="Gao Y."/>
            <person name="Hammerbacher A."/>
            <person name="Kikkert J.R."/>
            <person name="Li Y."/>
            <person name="Li H."/>
            <person name="Li K."/>
            <person name="Li Q."/>
            <person name="Liu X."/>
            <person name="Ma X."/>
            <person name="Naidoo K."/>
            <person name="Pethybridge S.J."/>
            <person name="Sun J."/>
            <person name="Steenkamp E.T."/>
            <person name="van der Nest M.A."/>
            <person name="van Wyk S."/>
            <person name="Wingfield M.J."/>
            <person name="Xiong C."/>
            <person name="Yue Q."/>
            <person name="Zhang X."/>
        </authorList>
    </citation>
    <scope>NUCLEOTIDE SEQUENCE [LARGE SCALE GENOMIC DNA]</scope>
    <source>
        <strain evidence="3 4">BP5796</strain>
    </source>
</reference>
<dbReference type="Gene3D" id="3.30.760.10">
    <property type="entry name" value="RNA Cap, Translation Initiation Factor Eif4e"/>
    <property type="match status" value="1"/>
</dbReference>
<dbReference type="Pfam" id="PF08939">
    <property type="entry name" value="Bles03"/>
    <property type="match status" value="1"/>
</dbReference>
<evidence type="ECO:0000256" key="1">
    <source>
        <dbReference type="ARBA" id="ARBA00010568"/>
    </source>
</evidence>
<name>A0A3D8RI76_9HELO</name>
<evidence type="ECO:0000313" key="4">
    <source>
        <dbReference type="Proteomes" id="UP000256328"/>
    </source>
</evidence>